<evidence type="ECO:0000313" key="5">
    <source>
        <dbReference type="EMBL" id="QNA43630.1"/>
    </source>
</evidence>
<evidence type="ECO:0000256" key="2">
    <source>
        <dbReference type="ARBA" id="ARBA00022598"/>
    </source>
</evidence>
<organism evidence="5 6">
    <name type="scientific">Lacibacter sediminis</name>
    <dbReference type="NCBI Taxonomy" id="2760713"/>
    <lineage>
        <taxon>Bacteria</taxon>
        <taxon>Pseudomonadati</taxon>
        <taxon>Bacteroidota</taxon>
        <taxon>Chitinophagia</taxon>
        <taxon>Chitinophagales</taxon>
        <taxon>Chitinophagaceae</taxon>
        <taxon>Lacibacter</taxon>
    </lineage>
</organism>
<dbReference type="InterPro" id="IPR042099">
    <property type="entry name" value="ANL_N_sf"/>
</dbReference>
<dbReference type="Pfam" id="PF00501">
    <property type="entry name" value="AMP-binding"/>
    <property type="match status" value="1"/>
</dbReference>
<evidence type="ECO:0000256" key="1">
    <source>
        <dbReference type="ARBA" id="ARBA00006432"/>
    </source>
</evidence>
<keyword evidence="3" id="KW-1133">Transmembrane helix</keyword>
<gene>
    <name evidence="5" type="ORF">H4075_16295</name>
</gene>
<dbReference type="GO" id="GO:0031956">
    <property type="term" value="F:medium-chain fatty acid-CoA ligase activity"/>
    <property type="evidence" value="ECO:0007669"/>
    <property type="project" value="TreeGrafter"/>
</dbReference>
<protein>
    <submittedName>
        <fullName evidence="5">Acyl--CoA ligase</fullName>
    </submittedName>
</protein>
<feature type="domain" description="AMP-dependent synthetase/ligase" evidence="4">
    <location>
        <begin position="17"/>
        <end position="368"/>
    </location>
</feature>
<name>A0A7G5XDS7_9BACT</name>
<dbReference type="RefSeq" id="WP_182801892.1">
    <property type="nucleotide sequence ID" value="NZ_CP060007.1"/>
</dbReference>
<dbReference type="Gene3D" id="3.40.50.12780">
    <property type="entry name" value="N-terminal domain of ligase-like"/>
    <property type="match status" value="1"/>
</dbReference>
<dbReference type="PANTHER" id="PTHR43201:SF5">
    <property type="entry name" value="MEDIUM-CHAIN ACYL-COA LIGASE ACSF2, MITOCHONDRIAL"/>
    <property type="match status" value="1"/>
</dbReference>
<dbReference type="KEGG" id="lacs:H4075_16295"/>
<proteinExistence type="inferred from homology"/>
<dbReference type="Proteomes" id="UP000515344">
    <property type="component" value="Chromosome"/>
</dbReference>
<comment type="similarity">
    <text evidence="1">Belongs to the ATP-dependent AMP-binding enzyme family.</text>
</comment>
<sequence>MLYQSPFLQLLQQLPPAYVVCIHNNKTLTVAELIEQSKNLAANLSAKGIKKGDHVLLACDVGIEFLILFMALIHLRTKTALVDPHMGNQRYASKLQQFQPKWAFIDSRLLLLQEHPVIRFIYRRKKPGAFYIPYSNSYTIFATGMWLPLMQKHHRLKFTANASADIIPSKEDDELLVVYTSGTLAEPKAVVHTMNSLYESLKAVAALFDENKQASMVTHLPQFALIGMMTGYKTFFWKETTPPDQRIEFIKQHQITTLFGPPAEYRDLMSYCKKTNQLFPESLSHLILGSAPVLKSLLIELRQFSKAKITCLYGMTEHLVVSSIDADEKIKYAGKGDILGLPLKGMQYKITDDGELLIQSPLLFKRYFHLQEADEFHATGDLVATDPMGRLIMKGRKKNMIIRANKNIYPGLYETTIAQIKGVKDVCMIGLYDEGIHDEHVILVVDADNTLTEKALLQELKNGKHAIDSDALPDHIIFQSIPKSGRQQKTDQQTLLEQIKQQLPSLTTLS</sequence>
<evidence type="ECO:0000256" key="3">
    <source>
        <dbReference type="SAM" id="Phobius"/>
    </source>
</evidence>
<feature type="transmembrane region" description="Helical" evidence="3">
    <location>
        <begin position="129"/>
        <end position="149"/>
    </location>
</feature>
<dbReference type="GO" id="GO:0006631">
    <property type="term" value="P:fatty acid metabolic process"/>
    <property type="evidence" value="ECO:0007669"/>
    <property type="project" value="TreeGrafter"/>
</dbReference>
<evidence type="ECO:0000313" key="6">
    <source>
        <dbReference type="Proteomes" id="UP000515344"/>
    </source>
</evidence>
<dbReference type="EMBL" id="CP060007">
    <property type="protein sequence ID" value="QNA43630.1"/>
    <property type="molecule type" value="Genomic_DNA"/>
</dbReference>
<dbReference type="Gene3D" id="3.30.300.30">
    <property type="match status" value="1"/>
</dbReference>
<feature type="transmembrane region" description="Helical" evidence="3">
    <location>
        <begin position="55"/>
        <end position="75"/>
    </location>
</feature>
<dbReference type="InterPro" id="IPR045851">
    <property type="entry name" value="AMP-bd_C_sf"/>
</dbReference>
<dbReference type="SUPFAM" id="SSF56801">
    <property type="entry name" value="Acetyl-CoA synthetase-like"/>
    <property type="match status" value="1"/>
</dbReference>
<keyword evidence="2 5" id="KW-0436">Ligase</keyword>
<keyword evidence="6" id="KW-1185">Reference proteome</keyword>
<dbReference type="AlphaFoldDB" id="A0A7G5XDS7"/>
<dbReference type="PANTHER" id="PTHR43201">
    <property type="entry name" value="ACYL-COA SYNTHETASE"/>
    <property type="match status" value="1"/>
</dbReference>
<reference evidence="6" key="1">
    <citation type="submission" date="2020-08" db="EMBL/GenBank/DDBJ databases">
        <title>Lacibacter sp. S13-6-6 genome sequencing.</title>
        <authorList>
            <person name="Jin L."/>
        </authorList>
    </citation>
    <scope>NUCLEOTIDE SEQUENCE [LARGE SCALE GENOMIC DNA]</scope>
    <source>
        <strain evidence="6">S13-6-6</strain>
    </source>
</reference>
<accession>A0A7G5XDS7</accession>
<keyword evidence="3" id="KW-0472">Membrane</keyword>
<keyword evidence="3" id="KW-0812">Transmembrane</keyword>
<dbReference type="CDD" id="cd04433">
    <property type="entry name" value="AFD_class_I"/>
    <property type="match status" value="1"/>
</dbReference>
<evidence type="ECO:0000259" key="4">
    <source>
        <dbReference type="Pfam" id="PF00501"/>
    </source>
</evidence>
<dbReference type="InterPro" id="IPR000873">
    <property type="entry name" value="AMP-dep_synth/lig_dom"/>
</dbReference>